<protein>
    <submittedName>
        <fullName evidence="3">Glycosyltransferase</fullName>
        <ecNumber evidence="3">2.4.-.-</ecNumber>
    </submittedName>
</protein>
<accession>A0ABT7I6I4</accession>
<feature type="domain" description="Glycosyltransferase subfamily 4-like N-terminal" evidence="2">
    <location>
        <begin position="16"/>
        <end position="176"/>
    </location>
</feature>
<dbReference type="RefSeq" id="WP_285388042.1">
    <property type="nucleotide sequence ID" value="NZ_JASSVS010000001.1"/>
</dbReference>
<name>A0ABT7I6I4_9GAMM</name>
<dbReference type="EMBL" id="JASSVS010000001">
    <property type="protein sequence ID" value="MDL0429721.1"/>
    <property type="molecule type" value="Genomic_DNA"/>
</dbReference>
<keyword evidence="4" id="KW-1185">Reference proteome</keyword>
<keyword evidence="3" id="KW-0328">Glycosyltransferase</keyword>
<dbReference type="SUPFAM" id="SSF53756">
    <property type="entry name" value="UDP-Glycosyltransferase/glycogen phosphorylase"/>
    <property type="match status" value="1"/>
</dbReference>
<dbReference type="PANTHER" id="PTHR45947">
    <property type="entry name" value="SULFOQUINOVOSYL TRANSFERASE SQD2"/>
    <property type="match status" value="1"/>
</dbReference>
<dbReference type="InterPro" id="IPR050194">
    <property type="entry name" value="Glycosyltransferase_grp1"/>
</dbReference>
<dbReference type="Pfam" id="PF00534">
    <property type="entry name" value="Glycos_transf_1"/>
    <property type="match status" value="1"/>
</dbReference>
<dbReference type="InterPro" id="IPR001296">
    <property type="entry name" value="Glyco_trans_1"/>
</dbReference>
<dbReference type="GO" id="GO:0016757">
    <property type="term" value="F:glycosyltransferase activity"/>
    <property type="evidence" value="ECO:0007669"/>
    <property type="project" value="UniProtKB-KW"/>
</dbReference>
<dbReference type="EC" id="2.4.-.-" evidence="3"/>
<dbReference type="InterPro" id="IPR028098">
    <property type="entry name" value="Glyco_trans_4-like_N"/>
</dbReference>
<evidence type="ECO:0000313" key="4">
    <source>
        <dbReference type="Proteomes" id="UP001227964"/>
    </source>
</evidence>
<comment type="caution">
    <text evidence="3">The sequence shown here is derived from an EMBL/GenBank/DDBJ whole genome shotgun (WGS) entry which is preliminary data.</text>
</comment>
<evidence type="ECO:0000313" key="3">
    <source>
        <dbReference type="EMBL" id="MDL0429721.1"/>
    </source>
</evidence>
<keyword evidence="3" id="KW-0808">Transferase</keyword>
<dbReference type="Pfam" id="PF13439">
    <property type="entry name" value="Glyco_transf_4"/>
    <property type="match status" value="1"/>
</dbReference>
<evidence type="ECO:0000259" key="2">
    <source>
        <dbReference type="Pfam" id="PF13439"/>
    </source>
</evidence>
<reference evidence="3 4" key="1">
    <citation type="submission" date="2023-06" db="EMBL/GenBank/DDBJ databases">
        <title>Marinobacter azerbaijanicus a moderately halophilic, isolated from Urmia Lake in Azerbaijan region of Iran.</title>
        <authorList>
            <person name="Sanchez-Porro C."/>
            <person name="Aghdam E.M."/>
            <person name="Saheb S.M."/>
            <person name="Tarhriz V."/>
            <person name="Kazemi E."/>
            <person name="Ammozegar M.A."/>
            <person name="Ventosa A."/>
            <person name="Hejazi M.S."/>
        </authorList>
    </citation>
    <scope>NUCLEOTIDE SEQUENCE [LARGE SCALE GENOMIC DNA]</scope>
    <source>
        <strain evidence="3 4">TBZ242</strain>
    </source>
</reference>
<dbReference type="Proteomes" id="UP001227964">
    <property type="component" value="Unassembled WGS sequence"/>
</dbReference>
<organism evidence="3 4">
    <name type="scientific">Marinobacter azerbaijanicus</name>
    <dbReference type="NCBI Taxonomy" id="3050455"/>
    <lineage>
        <taxon>Bacteria</taxon>
        <taxon>Pseudomonadati</taxon>
        <taxon>Pseudomonadota</taxon>
        <taxon>Gammaproteobacteria</taxon>
        <taxon>Pseudomonadales</taxon>
        <taxon>Marinobacteraceae</taxon>
        <taxon>Marinobacter</taxon>
    </lineage>
</organism>
<proteinExistence type="predicted"/>
<dbReference type="PANTHER" id="PTHR45947:SF3">
    <property type="entry name" value="SULFOQUINOVOSYL TRANSFERASE SQD2"/>
    <property type="match status" value="1"/>
</dbReference>
<sequence>MGLKVLHLIDSGGLYGAEKMLLNLVQEQLNRGHEPMILSAGEPHIEEKPIESEAKRLGLPVMAWRMTPGLNLKEAWRIIKWAQAKNYQFLHSHGFKFNVLIGLFPRFLRKIPSITTLHGYVHARRFSKMWVYECIDRVAIYRMDGVVLVAEAMKGEIPERSRASLNIRVIPNGLNIADLKKRSTVALEDQIQQFINSHELVILGIGRLSREKGFDHLLRAFHKVKSEFPGAGLILVGEGKQRDALEGLTAELDLSEAVLMPGYCSNVPALLKQARLLVMPSLTEGLPITLLEAMAIETPVLVSAVGEMPKALGYGKGGHITQSIEPAELADAMIALLHNSCLKKKTEWAAQAVVRDYSAEAMTNNYLSLYNTVAGQKT</sequence>
<evidence type="ECO:0000259" key="1">
    <source>
        <dbReference type="Pfam" id="PF00534"/>
    </source>
</evidence>
<dbReference type="CDD" id="cd03811">
    <property type="entry name" value="GT4_GT28_WabH-like"/>
    <property type="match status" value="1"/>
</dbReference>
<dbReference type="Gene3D" id="3.40.50.2000">
    <property type="entry name" value="Glycogen Phosphorylase B"/>
    <property type="match status" value="2"/>
</dbReference>
<feature type="domain" description="Glycosyl transferase family 1" evidence="1">
    <location>
        <begin position="190"/>
        <end position="350"/>
    </location>
</feature>
<gene>
    <name evidence="3" type="ORF">QPM17_01160</name>
</gene>